<dbReference type="AlphaFoldDB" id="C4XNM2"/>
<sequence length="77" mass="9358">MSKIGINLHYLARLVQRNLFKQCVRFLTPLTIDKNIKQMFFTRIHLLTLRNSNEQEIRNDNKKIKNLNVLEIFFYFT</sequence>
<reference evidence="1 2" key="1">
    <citation type="journal article" date="2009" name="Genome Res.">
        <title>Whole genome sequence of Desulfovibrio magneticus strain RS-1 revealed common gene clusters in magnetotactic bacteria.</title>
        <authorList>
            <person name="Nakazawa H."/>
            <person name="Arakaki A."/>
            <person name="Narita-Yamada S."/>
            <person name="Yashiro I."/>
            <person name="Jinno K."/>
            <person name="Aoki N."/>
            <person name="Tsuruyama A."/>
            <person name="Okamura Y."/>
            <person name="Tanikawa S."/>
            <person name="Fujita N."/>
            <person name="Takeyama H."/>
            <person name="Matsunaga T."/>
        </authorList>
    </citation>
    <scope>NUCLEOTIDE SEQUENCE [LARGE SCALE GENOMIC DNA]</scope>
    <source>
        <strain evidence="2">ATCC 700980 / DSM 13731 / RS-1</strain>
    </source>
</reference>
<name>C4XNM2_SOLM1</name>
<dbReference type="EMBL" id="AP010904">
    <property type="protein sequence ID" value="BAH74997.1"/>
    <property type="molecule type" value="Genomic_DNA"/>
</dbReference>
<dbReference type="KEGG" id="dma:DMR_15050"/>
<proteinExistence type="predicted"/>
<dbReference type="STRING" id="573370.DMR_15050"/>
<keyword evidence="2" id="KW-1185">Reference proteome</keyword>
<evidence type="ECO:0000313" key="1">
    <source>
        <dbReference type="EMBL" id="BAH74997.1"/>
    </source>
</evidence>
<dbReference type="Proteomes" id="UP000009071">
    <property type="component" value="Chromosome"/>
</dbReference>
<evidence type="ECO:0000313" key="2">
    <source>
        <dbReference type="Proteomes" id="UP000009071"/>
    </source>
</evidence>
<organism evidence="1 2">
    <name type="scientific">Solidesulfovibrio magneticus (strain ATCC 700980 / DSM 13731 / RS-1)</name>
    <name type="common">Desulfovibrio magneticus</name>
    <dbReference type="NCBI Taxonomy" id="573370"/>
    <lineage>
        <taxon>Bacteria</taxon>
        <taxon>Pseudomonadati</taxon>
        <taxon>Thermodesulfobacteriota</taxon>
        <taxon>Desulfovibrionia</taxon>
        <taxon>Desulfovibrionales</taxon>
        <taxon>Desulfovibrionaceae</taxon>
        <taxon>Solidesulfovibrio</taxon>
    </lineage>
</organism>
<dbReference type="HOGENOM" id="CLU_2632347_0_0_7"/>
<gene>
    <name evidence="1" type="ordered locus">DMR_15050</name>
</gene>
<protein>
    <submittedName>
        <fullName evidence="1">Uncharacterized protein</fullName>
    </submittedName>
</protein>
<accession>C4XNM2</accession>